<dbReference type="OMA" id="MISHWIT"/>
<gene>
    <name evidence="2" type="ORF">A4U43_C09F13500</name>
</gene>
<protein>
    <submittedName>
        <fullName evidence="2">Uncharacterized protein</fullName>
    </submittedName>
</protein>
<evidence type="ECO:0000313" key="3">
    <source>
        <dbReference type="Proteomes" id="UP000243459"/>
    </source>
</evidence>
<feature type="transmembrane region" description="Helical" evidence="1">
    <location>
        <begin position="12"/>
        <end position="29"/>
    </location>
</feature>
<keyword evidence="1" id="KW-0472">Membrane</keyword>
<dbReference type="AlphaFoldDB" id="A0A5P1E743"/>
<name>A0A5P1E743_ASPOF</name>
<proteinExistence type="predicted"/>
<dbReference type="EMBL" id="CM007389">
    <property type="protein sequence ID" value="ONK58482.1"/>
    <property type="molecule type" value="Genomic_DNA"/>
</dbReference>
<dbReference type="Pfam" id="PF02681">
    <property type="entry name" value="DUF212"/>
    <property type="match status" value="1"/>
</dbReference>
<dbReference type="Gramene" id="ONK58482">
    <property type="protein sequence ID" value="ONK58482"/>
    <property type="gene ID" value="A4U43_C09F13500"/>
</dbReference>
<dbReference type="PANTHER" id="PTHR31446:SF29">
    <property type="entry name" value="ACID PHOSPHATASE_VANADIUM-DEPENDENT HALOPEROXIDASE-RELATED PROTEIN"/>
    <property type="match status" value="1"/>
</dbReference>
<keyword evidence="3" id="KW-1185">Reference proteome</keyword>
<dbReference type="PANTHER" id="PTHR31446">
    <property type="entry name" value="ACID PHOSPHATASE/VANADIUM-DEPENDENT HALOPEROXIDASE-RELATED PROTEIN"/>
    <property type="match status" value="1"/>
</dbReference>
<accession>A0A5P1E743</accession>
<dbReference type="InterPro" id="IPR003832">
    <property type="entry name" value="DUF212"/>
</dbReference>
<dbReference type="Proteomes" id="UP000243459">
    <property type="component" value="Chromosome 9"/>
</dbReference>
<keyword evidence="1" id="KW-1133">Transmembrane helix</keyword>
<sequence>MAGPFPLSTNLPFVAAALAFSIAQFLKLFTTQYKEKRWNYKRLVGSGVMPSSQSATGAAVAVAIGLQERTGGSLFALATILASVNLERFNMISHWITNSTICWK</sequence>
<evidence type="ECO:0000256" key="1">
    <source>
        <dbReference type="SAM" id="Phobius"/>
    </source>
</evidence>
<organism evidence="2 3">
    <name type="scientific">Asparagus officinalis</name>
    <name type="common">Garden asparagus</name>
    <dbReference type="NCBI Taxonomy" id="4686"/>
    <lineage>
        <taxon>Eukaryota</taxon>
        <taxon>Viridiplantae</taxon>
        <taxon>Streptophyta</taxon>
        <taxon>Embryophyta</taxon>
        <taxon>Tracheophyta</taxon>
        <taxon>Spermatophyta</taxon>
        <taxon>Magnoliopsida</taxon>
        <taxon>Liliopsida</taxon>
        <taxon>Asparagales</taxon>
        <taxon>Asparagaceae</taxon>
        <taxon>Asparagoideae</taxon>
        <taxon>Asparagus</taxon>
    </lineage>
</organism>
<evidence type="ECO:0000313" key="2">
    <source>
        <dbReference type="EMBL" id="ONK58482.1"/>
    </source>
</evidence>
<keyword evidence="1" id="KW-0812">Transmembrane</keyword>
<reference evidence="3" key="1">
    <citation type="journal article" date="2017" name="Nat. Commun.">
        <title>The asparagus genome sheds light on the origin and evolution of a young Y chromosome.</title>
        <authorList>
            <person name="Harkess A."/>
            <person name="Zhou J."/>
            <person name="Xu C."/>
            <person name="Bowers J.E."/>
            <person name="Van der Hulst R."/>
            <person name="Ayyampalayam S."/>
            <person name="Mercati F."/>
            <person name="Riccardi P."/>
            <person name="McKain M.R."/>
            <person name="Kakrana A."/>
            <person name="Tang H."/>
            <person name="Ray J."/>
            <person name="Groenendijk J."/>
            <person name="Arikit S."/>
            <person name="Mathioni S.M."/>
            <person name="Nakano M."/>
            <person name="Shan H."/>
            <person name="Telgmann-Rauber A."/>
            <person name="Kanno A."/>
            <person name="Yue Z."/>
            <person name="Chen H."/>
            <person name="Li W."/>
            <person name="Chen Y."/>
            <person name="Xu X."/>
            <person name="Zhang Y."/>
            <person name="Luo S."/>
            <person name="Chen H."/>
            <person name="Gao J."/>
            <person name="Mao Z."/>
            <person name="Pires J.C."/>
            <person name="Luo M."/>
            <person name="Kudrna D."/>
            <person name="Wing R.A."/>
            <person name="Meyers B.C."/>
            <person name="Yi K."/>
            <person name="Kong H."/>
            <person name="Lavrijsen P."/>
            <person name="Sunseri F."/>
            <person name="Falavigna A."/>
            <person name="Ye Y."/>
            <person name="Leebens-Mack J.H."/>
            <person name="Chen G."/>
        </authorList>
    </citation>
    <scope>NUCLEOTIDE SEQUENCE [LARGE SCALE GENOMIC DNA]</scope>
    <source>
        <strain evidence="3">cv. DH0086</strain>
    </source>
</reference>